<sequence length="491" mass="51988">MIRATTFAGKTVAVFGLGGSGVAAAQSLVAGGADVAVWDDGVAAREAAAASGFKVVDLSSADWTTFAAFILAPGVPLTHPEPHWTVVKAREAGVEVIGDVELFCRARAMVAPKSAFIAITGTNGKSTTTALIAHLLRELGFDTQMGGNIGKAILTLEPPAQDRVHVVEMSSYQIDLTPSVHPSVGVLLNVTPDHLDRHGTIEHYASVKERLVSAADAAVVAIDDKWTGQVAARLEDSGRLYPITVGRGAVLVPRLYAIGSSLFVHEKSGSYATSEEVVQLDGIPSLRGAHNVQNALAALGALRALQELADRGEVELTVNGVPHRIWDIERIAQALKSFPGLAHRMEQVGQTDQVLFINDSKATNADSTDKALSSFQGDIYWIAGGRAKSGGITSLAPHFGRIRRAYLIGEAENAFAQTLEGQVDYVRCGSLEAAVTAAAHDAGLERGCETVVLFSPACASFDQFRNFEERGDAFRRIVEMLPGVSKSRGTV</sequence>
<evidence type="ECO:0000313" key="15">
    <source>
        <dbReference type="Proteomes" id="UP000033187"/>
    </source>
</evidence>
<dbReference type="GO" id="GO:0005737">
    <property type="term" value="C:cytoplasm"/>
    <property type="evidence" value="ECO:0007669"/>
    <property type="project" value="UniProtKB-SubCell"/>
</dbReference>
<dbReference type="UniPathway" id="UPA00219"/>
<evidence type="ECO:0000313" key="14">
    <source>
        <dbReference type="EMBL" id="CPR22538.1"/>
    </source>
</evidence>
<dbReference type="InterPro" id="IPR018109">
    <property type="entry name" value="Folylpolyglutamate_synth_CS"/>
</dbReference>
<comment type="similarity">
    <text evidence="9">Belongs to the MurCDEF family.</text>
</comment>
<dbReference type="Proteomes" id="UP000033187">
    <property type="component" value="Chromosome 1"/>
</dbReference>
<dbReference type="SUPFAM" id="SSF51984">
    <property type="entry name" value="MurCD N-terminal domain"/>
    <property type="match status" value="1"/>
</dbReference>
<dbReference type="PANTHER" id="PTHR43692">
    <property type="entry name" value="UDP-N-ACETYLMURAMOYLALANINE--D-GLUTAMATE LIGASE"/>
    <property type="match status" value="1"/>
</dbReference>
<dbReference type="NCBIfam" id="TIGR01087">
    <property type="entry name" value="murD"/>
    <property type="match status" value="1"/>
</dbReference>
<feature type="domain" description="Mur ligase C-terminal" evidence="12">
    <location>
        <begin position="343"/>
        <end position="458"/>
    </location>
</feature>
<organism evidence="14 15">
    <name type="scientific">Candidatus Filomicrobium marinum</name>
    <dbReference type="NCBI Taxonomy" id="1608628"/>
    <lineage>
        <taxon>Bacteria</taxon>
        <taxon>Pseudomonadati</taxon>
        <taxon>Pseudomonadota</taxon>
        <taxon>Alphaproteobacteria</taxon>
        <taxon>Hyphomicrobiales</taxon>
        <taxon>Hyphomicrobiaceae</taxon>
        <taxon>Filomicrobium</taxon>
    </lineage>
</organism>
<dbReference type="GO" id="GO:0009252">
    <property type="term" value="P:peptidoglycan biosynthetic process"/>
    <property type="evidence" value="ECO:0007669"/>
    <property type="project" value="UniProtKB-UniRule"/>
</dbReference>
<evidence type="ECO:0000256" key="9">
    <source>
        <dbReference type="HAMAP-Rule" id="MF_00639"/>
    </source>
</evidence>
<dbReference type="Gene3D" id="3.90.190.20">
    <property type="entry name" value="Mur ligase, C-terminal domain"/>
    <property type="match status" value="1"/>
</dbReference>
<dbReference type="GO" id="GO:0004326">
    <property type="term" value="F:tetrahydrofolylpolyglutamate synthase activity"/>
    <property type="evidence" value="ECO:0007669"/>
    <property type="project" value="InterPro"/>
</dbReference>
<dbReference type="InterPro" id="IPR036615">
    <property type="entry name" value="Mur_ligase_C_dom_sf"/>
</dbReference>
<keyword evidence="9 10" id="KW-0133">Cell shape</keyword>
<keyword evidence="5 9" id="KW-0132">Cell division</keyword>
<dbReference type="GO" id="GO:0071555">
    <property type="term" value="P:cell wall organization"/>
    <property type="evidence" value="ECO:0007669"/>
    <property type="project" value="UniProtKB-KW"/>
</dbReference>
<evidence type="ECO:0000259" key="13">
    <source>
        <dbReference type="Pfam" id="PF08245"/>
    </source>
</evidence>
<dbReference type="KEGG" id="fiy:BN1229_v1_3971"/>
<evidence type="ECO:0000256" key="2">
    <source>
        <dbReference type="ARBA" id="ARBA00004752"/>
    </source>
</evidence>
<evidence type="ECO:0000259" key="12">
    <source>
        <dbReference type="Pfam" id="PF02875"/>
    </source>
</evidence>
<keyword evidence="8 9" id="KW-0131">Cell cycle</keyword>
<keyword evidence="6 9" id="KW-0547">Nucleotide-binding</keyword>
<evidence type="ECO:0000256" key="5">
    <source>
        <dbReference type="ARBA" id="ARBA00022618"/>
    </source>
</evidence>
<reference evidence="15" key="1">
    <citation type="submission" date="2015-02" db="EMBL/GenBank/DDBJ databases">
        <authorList>
            <person name="Chooi Y.-H."/>
        </authorList>
    </citation>
    <scope>NUCLEOTIDE SEQUENCE [LARGE SCALE GENOMIC DNA]</scope>
    <source>
        <strain evidence="15">strain Y</strain>
    </source>
</reference>
<keyword evidence="9 10" id="KW-0961">Cell wall biogenesis/degradation</keyword>
<evidence type="ECO:0000256" key="11">
    <source>
        <dbReference type="SAM" id="SignalP"/>
    </source>
</evidence>
<protein>
    <recommendedName>
        <fullName evidence="9 10">UDP-N-acetylmuramoylalanine--D-glutamate ligase</fullName>
        <ecNumber evidence="9 10">6.3.2.9</ecNumber>
    </recommendedName>
    <alternativeName>
        <fullName evidence="9">D-glutamic acid-adding enzyme</fullName>
    </alternativeName>
    <alternativeName>
        <fullName evidence="9">UDP-N-acetylmuramoyl-L-alanyl-D-glutamate synthetase</fullName>
    </alternativeName>
</protein>
<dbReference type="Gene3D" id="3.40.1190.10">
    <property type="entry name" value="Mur-like, catalytic domain"/>
    <property type="match status" value="1"/>
</dbReference>
<evidence type="ECO:0000256" key="6">
    <source>
        <dbReference type="ARBA" id="ARBA00022741"/>
    </source>
</evidence>
<dbReference type="InterPro" id="IPR005762">
    <property type="entry name" value="MurD"/>
</dbReference>
<dbReference type="InterPro" id="IPR004101">
    <property type="entry name" value="Mur_ligase_C"/>
</dbReference>
<evidence type="ECO:0000256" key="4">
    <source>
        <dbReference type="ARBA" id="ARBA00022598"/>
    </source>
</evidence>
<dbReference type="EC" id="6.3.2.9" evidence="9 10"/>
<dbReference type="PROSITE" id="PS01011">
    <property type="entry name" value="FOLYLPOLYGLU_SYNT_1"/>
    <property type="match status" value="1"/>
</dbReference>
<evidence type="ECO:0000256" key="8">
    <source>
        <dbReference type="ARBA" id="ARBA00023306"/>
    </source>
</evidence>
<keyword evidence="7 9" id="KW-0067">ATP-binding</keyword>
<comment type="catalytic activity">
    <reaction evidence="9 10">
        <text>UDP-N-acetyl-alpha-D-muramoyl-L-alanine + D-glutamate + ATP = UDP-N-acetyl-alpha-D-muramoyl-L-alanyl-D-glutamate + ADP + phosphate + H(+)</text>
        <dbReference type="Rhea" id="RHEA:16429"/>
        <dbReference type="ChEBI" id="CHEBI:15378"/>
        <dbReference type="ChEBI" id="CHEBI:29986"/>
        <dbReference type="ChEBI" id="CHEBI:30616"/>
        <dbReference type="ChEBI" id="CHEBI:43474"/>
        <dbReference type="ChEBI" id="CHEBI:83898"/>
        <dbReference type="ChEBI" id="CHEBI:83900"/>
        <dbReference type="ChEBI" id="CHEBI:456216"/>
        <dbReference type="EC" id="6.3.2.9"/>
    </reaction>
</comment>
<feature type="domain" description="Mur ligase central" evidence="13">
    <location>
        <begin position="119"/>
        <end position="301"/>
    </location>
</feature>
<evidence type="ECO:0000256" key="7">
    <source>
        <dbReference type="ARBA" id="ARBA00022840"/>
    </source>
</evidence>
<keyword evidence="11" id="KW-0732">Signal</keyword>
<dbReference type="HAMAP" id="MF_00639">
    <property type="entry name" value="MurD"/>
    <property type="match status" value="1"/>
</dbReference>
<dbReference type="GO" id="GO:0008764">
    <property type="term" value="F:UDP-N-acetylmuramoylalanine-D-glutamate ligase activity"/>
    <property type="evidence" value="ECO:0007669"/>
    <property type="project" value="UniProtKB-UniRule"/>
</dbReference>
<dbReference type="KEGG" id="fil:BN1229_v1_3984"/>
<feature type="chain" id="PRO_5002306457" description="UDP-N-acetylmuramoylalanine--D-glutamate ligase" evidence="11">
    <location>
        <begin position="26"/>
        <end position="491"/>
    </location>
</feature>
<proteinExistence type="inferred from homology"/>
<keyword evidence="4 9" id="KW-0436">Ligase</keyword>
<dbReference type="Pfam" id="PF08245">
    <property type="entry name" value="Mur_ligase_M"/>
    <property type="match status" value="1"/>
</dbReference>
<dbReference type="GO" id="GO:0051301">
    <property type="term" value="P:cell division"/>
    <property type="evidence" value="ECO:0007669"/>
    <property type="project" value="UniProtKB-KW"/>
</dbReference>
<dbReference type="SUPFAM" id="SSF53623">
    <property type="entry name" value="MurD-like peptide ligases, catalytic domain"/>
    <property type="match status" value="1"/>
</dbReference>
<name>A0A0D6JKP7_9HYPH</name>
<feature type="binding site" evidence="9">
    <location>
        <begin position="121"/>
        <end position="127"/>
    </location>
    <ligand>
        <name>ATP</name>
        <dbReference type="ChEBI" id="CHEBI:30616"/>
    </ligand>
</feature>
<dbReference type="AlphaFoldDB" id="A0A0D6JKP7"/>
<dbReference type="GO" id="GO:0008360">
    <property type="term" value="P:regulation of cell shape"/>
    <property type="evidence" value="ECO:0007669"/>
    <property type="project" value="UniProtKB-KW"/>
</dbReference>
<evidence type="ECO:0000256" key="10">
    <source>
        <dbReference type="RuleBase" id="RU003664"/>
    </source>
</evidence>
<dbReference type="GO" id="GO:0005524">
    <property type="term" value="F:ATP binding"/>
    <property type="evidence" value="ECO:0007669"/>
    <property type="project" value="UniProtKB-UniRule"/>
</dbReference>
<keyword evidence="15" id="KW-1185">Reference proteome</keyword>
<dbReference type="OrthoDB" id="9809796at2"/>
<gene>
    <name evidence="9 14" type="primary">murD</name>
    <name evidence="14" type="ORF">YBN1229_v1_3971</name>
</gene>
<comment type="subcellular location">
    <subcellularLocation>
        <location evidence="1 9 10">Cytoplasm</location>
    </subcellularLocation>
</comment>
<comment type="function">
    <text evidence="9 10">Cell wall formation. Catalyzes the addition of glutamate to the nucleotide precursor UDP-N-acetylmuramoyl-L-alanine (UMA).</text>
</comment>
<dbReference type="PANTHER" id="PTHR43692:SF1">
    <property type="entry name" value="UDP-N-ACETYLMURAMOYLALANINE--D-GLUTAMATE LIGASE"/>
    <property type="match status" value="1"/>
</dbReference>
<dbReference type="EMBL" id="LN829119">
    <property type="protein sequence ID" value="CPR22538.1"/>
    <property type="molecule type" value="Genomic_DNA"/>
</dbReference>
<dbReference type="Gene3D" id="3.40.50.720">
    <property type="entry name" value="NAD(P)-binding Rossmann-like Domain"/>
    <property type="match status" value="1"/>
</dbReference>
<feature type="signal peptide" evidence="11">
    <location>
        <begin position="1"/>
        <end position="25"/>
    </location>
</feature>
<comment type="pathway">
    <text evidence="2 9 10">Cell wall biogenesis; peptidoglycan biosynthesis.</text>
</comment>
<keyword evidence="9 10" id="KW-0573">Peptidoglycan synthesis</keyword>
<dbReference type="Pfam" id="PF02875">
    <property type="entry name" value="Mur_ligase_C"/>
    <property type="match status" value="1"/>
</dbReference>
<keyword evidence="3 9" id="KW-0963">Cytoplasm</keyword>
<accession>A0A0D6JKP7</accession>
<evidence type="ECO:0000256" key="3">
    <source>
        <dbReference type="ARBA" id="ARBA00022490"/>
    </source>
</evidence>
<dbReference type="RefSeq" id="WP_046479551.1">
    <property type="nucleotide sequence ID" value="NZ_LN829118.1"/>
</dbReference>
<dbReference type="InterPro" id="IPR013221">
    <property type="entry name" value="Mur_ligase_cen"/>
</dbReference>
<dbReference type="InterPro" id="IPR036565">
    <property type="entry name" value="Mur-like_cat_sf"/>
</dbReference>
<evidence type="ECO:0000256" key="1">
    <source>
        <dbReference type="ARBA" id="ARBA00004496"/>
    </source>
</evidence>
<dbReference type="SUPFAM" id="SSF53244">
    <property type="entry name" value="MurD-like peptide ligases, peptide-binding domain"/>
    <property type="match status" value="1"/>
</dbReference>